<proteinExistence type="predicted"/>
<dbReference type="Gene3D" id="3.40.50.1820">
    <property type="entry name" value="alpha/beta hydrolase"/>
    <property type="match status" value="1"/>
</dbReference>
<dbReference type="Proteomes" id="UP000664132">
    <property type="component" value="Unassembled WGS sequence"/>
</dbReference>
<reference evidence="3" key="1">
    <citation type="submission" date="2021-02" db="EMBL/GenBank/DDBJ databases">
        <title>Genome sequence Cadophora malorum strain M34.</title>
        <authorList>
            <person name="Stefanovic E."/>
            <person name="Vu D."/>
            <person name="Scully C."/>
            <person name="Dijksterhuis J."/>
            <person name="Roader J."/>
            <person name="Houbraken J."/>
        </authorList>
    </citation>
    <scope>NUCLEOTIDE SEQUENCE</scope>
    <source>
        <strain evidence="3">M34</strain>
    </source>
</reference>
<keyword evidence="1" id="KW-0378">Hydrolase</keyword>
<sequence>MDEIRNLNTTSGQSITAILPSTFKIFAPHLLKNKTSIKSIPSTTHAYGSHPRQELDVYRSPTDTLSTPILIFFHGGGLIRGDKISPQIPENLVYANVGSFFAQRGITTVIPNYRRVDFQGGGEGAVFPSGGEDVALVLEWLEGFFEEGRREVYLLGNSAGGIHVSTFLMHEGFREQRMRYTAKTGNGIVVKGIADLAVPCHFEEAEESRGEVLKTYYGDEEDVKGKCVCGLLESVGKSGKGREELGIPRKMWMGIGEFDPDDEIAGPMKAFAGKWKEVFGEEGLTVEILKGHNHISPPMSLMSGDKEGEKWGEDIVKWIEDA</sequence>
<dbReference type="AlphaFoldDB" id="A0A8H8BST0"/>
<evidence type="ECO:0000259" key="2">
    <source>
        <dbReference type="Pfam" id="PF20434"/>
    </source>
</evidence>
<dbReference type="InterPro" id="IPR049492">
    <property type="entry name" value="BD-FAE-like_dom"/>
</dbReference>
<gene>
    <name evidence="3" type="ORF">IFR04_003955</name>
</gene>
<dbReference type="Pfam" id="PF20434">
    <property type="entry name" value="BD-FAE"/>
    <property type="match status" value="1"/>
</dbReference>
<dbReference type="GO" id="GO:0016787">
    <property type="term" value="F:hydrolase activity"/>
    <property type="evidence" value="ECO:0007669"/>
    <property type="project" value="UniProtKB-KW"/>
</dbReference>
<dbReference type="PANTHER" id="PTHR48081">
    <property type="entry name" value="AB HYDROLASE SUPERFAMILY PROTEIN C4A8.06C"/>
    <property type="match status" value="1"/>
</dbReference>
<evidence type="ECO:0000313" key="3">
    <source>
        <dbReference type="EMBL" id="KAG4422885.1"/>
    </source>
</evidence>
<evidence type="ECO:0000313" key="4">
    <source>
        <dbReference type="Proteomes" id="UP000664132"/>
    </source>
</evidence>
<evidence type="ECO:0000256" key="1">
    <source>
        <dbReference type="ARBA" id="ARBA00022801"/>
    </source>
</evidence>
<keyword evidence="4" id="KW-1185">Reference proteome</keyword>
<dbReference type="SUPFAM" id="SSF53474">
    <property type="entry name" value="alpha/beta-Hydrolases"/>
    <property type="match status" value="1"/>
</dbReference>
<name>A0A8H8BST0_9HELO</name>
<protein>
    <recommendedName>
        <fullName evidence="2">BD-FAE-like domain-containing protein</fullName>
    </recommendedName>
</protein>
<dbReference type="PANTHER" id="PTHR48081:SF33">
    <property type="entry name" value="KYNURENINE FORMAMIDASE"/>
    <property type="match status" value="1"/>
</dbReference>
<dbReference type="EMBL" id="JAFJYH010000042">
    <property type="protein sequence ID" value="KAG4422885.1"/>
    <property type="molecule type" value="Genomic_DNA"/>
</dbReference>
<feature type="domain" description="BD-FAE-like" evidence="2">
    <location>
        <begin position="55"/>
        <end position="207"/>
    </location>
</feature>
<comment type="caution">
    <text evidence="3">The sequence shown here is derived from an EMBL/GenBank/DDBJ whole genome shotgun (WGS) entry which is preliminary data.</text>
</comment>
<dbReference type="OrthoDB" id="433474at2759"/>
<dbReference type="InterPro" id="IPR029058">
    <property type="entry name" value="AB_hydrolase_fold"/>
</dbReference>
<organism evidence="3 4">
    <name type="scientific">Cadophora malorum</name>
    <dbReference type="NCBI Taxonomy" id="108018"/>
    <lineage>
        <taxon>Eukaryota</taxon>
        <taxon>Fungi</taxon>
        <taxon>Dikarya</taxon>
        <taxon>Ascomycota</taxon>
        <taxon>Pezizomycotina</taxon>
        <taxon>Leotiomycetes</taxon>
        <taxon>Helotiales</taxon>
        <taxon>Ploettnerulaceae</taxon>
        <taxon>Cadophora</taxon>
    </lineage>
</organism>
<accession>A0A8H8BST0</accession>
<dbReference type="InterPro" id="IPR050300">
    <property type="entry name" value="GDXG_lipolytic_enzyme"/>
</dbReference>